<dbReference type="WBParaSite" id="SSLN_0001297401-mRNA-1">
    <property type="protein sequence ID" value="SSLN_0001297401-mRNA-1"/>
    <property type="gene ID" value="SSLN_0001297401"/>
</dbReference>
<keyword evidence="4" id="KW-1185">Reference proteome</keyword>
<dbReference type="Pfam" id="PF03372">
    <property type="entry name" value="Exo_endo_phos"/>
    <property type="match status" value="1"/>
</dbReference>
<reference evidence="5" key="1">
    <citation type="submission" date="2016-06" db="UniProtKB">
        <authorList>
            <consortium name="WormBaseParasite"/>
        </authorList>
    </citation>
    <scope>IDENTIFICATION</scope>
</reference>
<dbReference type="PANTHER" id="PTHR23227:SF85">
    <property type="entry name" value="CRANIOFACIAL DEVELOPMENT PROTEIN 2"/>
    <property type="match status" value="1"/>
</dbReference>
<accession>A0A183T7Q6</accession>
<feature type="region of interest" description="Disordered" evidence="1">
    <location>
        <begin position="15"/>
        <end position="49"/>
    </location>
</feature>
<dbReference type="InterPro" id="IPR027124">
    <property type="entry name" value="Swc5/CFDP1/2"/>
</dbReference>
<dbReference type="SUPFAM" id="SSF56219">
    <property type="entry name" value="DNase I-like"/>
    <property type="match status" value="1"/>
</dbReference>
<organism evidence="5">
    <name type="scientific">Schistocephalus solidus</name>
    <name type="common">Tapeworm</name>
    <dbReference type="NCBI Taxonomy" id="70667"/>
    <lineage>
        <taxon>Eukaryota</taxon>
        <taxon>Metazoa</taxon>
        <taxon>Spiralia</taxon>
        <taxon>Lophotrochozoa</taxon>
        <taxon>Platyhelminthes</taxon>
        <taxon>Cestoda</taxon>
        <taxon>Eucestoda</taxon>
        <taxon>Diphyllobothriidea</taxon>
        <taxon>Diphyllobothriidae</taxon>
        <taxon>Schistocephalus</taxon>
    </lineage>
</organism>
<protein>
    <submittedName>
        <fullName evidence="5">Endonuclease/exonuclease/phosphatase domain-containing protein</fullName>
    </submittedName>
</protein>
<feature type="compositionally biased region" description="Basic and acidic residues" evidence="1">
    <location>
        <begin position="36"/>
        <end position="49"/>
    </location>
</feature>
<evidence type="ECO:0000313" key="5">
    <source>
        <dbReference type="WBParaSite" id="SSLN_0001297401-mRNA-1"/>
    </source>
</evidence>
<reference evidence="3 4" key="2">
    <citation type="submission" date="2018-11" db="EMBL/GenBank/DDBJ databases">
        <authorList>
            <consortium name="Pathogen Informatics"/>
        </authorList>
    </citation>
    <scope>NUCLEOTIDE SEQUENCE [LARGE SCALE GENOMIC DNA]</scope>
    <source>
        <strain evidence="3 4">NST_G2</strain>
    </source>
</reference>
<dbReference type="Proteomes" id="UP000275846">
    <property type="component" value="Unassembled WGS sequence"/>
</dbReference>
<evidence type="ECO:0000259" key="2">
    <source>
        <dbReference type="Pfam" id="PF03372"/>
    </source>
</evidence>
<dbReference type="InterPro" id="IPR005135">
    <property type="entry name" value="Endo/exonuclease/phosphatase"/>
</dbReference>
<feature type="domain" description="Endonuclease/exonuclease/phosphatase" evidence="2">
    <location>
        <begin position="40"/>
        <end position="178"/>
    </location>
</feature>
<evidence type="ECO:0000313" key="3">
    <source>
        <dbReference type="EMBL" id="VDL98889.1"/>
    </source>
</evidence>
<dbReference type="EMBL" id="UYSU01037324">
    <property type="protein sequence ID" value="VDL98889.1"/>
    <property type="molecule type" value="Genomic_DNA"/>
</dbReference>
<sequence>MLLWPPLTGTQLSPVAPRSWVLPSGHTPGNRHDRRAKPDNPRSNRPERKMAQVARELARYKVDIAALSETRFSEQGQLEVGAGYTFFWSGRPKAERRDAGVAFAIRNDIVGRLPCLPQGINDRLMSHRLPLRNDKSATIISAYAPTMASSQAAKDKFYENLQALLATVPKDDKLIFLGYFNPRLGTDHAAWQGVLGPQSLSNRKDSGLLLLQTCAEHRLLLTNTFFRLPTREKATWMHPRLRRWQLLEYCTALEVLGRARHQHQDWFDENDADISNLLTEKNGLHKAYMDLRTDATKSAP</sequence>
<dbReference type="PANTHER" id="PTHR23227">
    <property type="entry name" value="BUCENTAUR RELATED"/>
    <property type="match status" value="1"/>
</dbReference>
<dbReference type="Gene3D" id="3.60.10.10">
    <property type="entry name" value="Endonuclease/exonuclease/phosphatase"/>
    <property type="match status" value="1"/>
</dbReference>
<evidence type="ECO:0000313" key="4">
    <source>
        <dbReference type="Proteomes" id="UP000275846"/>
    </source>
</evidence>
<dbReference type="AlphaFoldDB" id="A0A183T7Q6"/>
<dbReference type="GO" id="GO:0003824">
    <property type="term" value="F:catalytic activity"/>
    <property type="evidence" value="ECO:0007669"/>
    <property type="project" value="InterPro"/>
</dbReference>
<gene>
    <name evidence="3" type="ORF">SSLN_LOCUS12504</name>
</gene>
<dbReference type="InterPro" id="IPR036691">
    <property type="entry name" value="Endo/exonu/phosph_ase_sf"/>
</dbReference>
<proteinExistence type="predicted"/>
<evidence type="ECO:0000256" key="1">
    <source>
        <dbReference type="SAM" id="MobiDB-lite"/>
    </source>
</evidence>
<name>A0A183T7Q6_SCHSO</name>
<dbReference type="OrthoDB" id="10030815at2759"/>